<dbReference type="AlphaFoldDB" id="A0A0S7BFE4"/>
<sequence>MNRTVQFIIGVLAIGLAIAAGIYGRNTYLKEVSTYQIPVPVAEIPPYSVLTSEMFTLRDMPRTMESLPYHQKVEDLNGLVSVSALAAGLPVAQTSAVAPAQFRLADAAYEVLSIPVEPVSAVGGQIQIGQRVNLYQMLRQHTENNQPEQAQVDGEHFSVERIAQAVLVVDVRTAQGVTAGPANEDTNGNSGMSGSSQQVEQVQILTLALEPELVQKVLDAVASMKKQGGLLWTTLAIP</sequence>
<organism evidence="1">
    <name type="scientific">Longilinea arvoryzae</name>
    <dbReference type="NCBI Taxonomy" id="360412"/>
    <lineage>
        <taxon>Bacteria</taxon>
        <taxon>Bacillati</taxon>
        <taxon>Chloroflexota</taxon>
        <taxon>Anaerolineae</taxon>
        <taxon>Anaerolineales</taxon>
        <taxon>Anaerolineaceae</taxon>
        <taxon>Longilinea</taxon>
    </lineage>
</organism>
<protein>
    <submittedName>
        <fullName evidence="1">Uncharacterized protein</fullName>
    </submittedName>
</protein>
<reference evidence="1" key="1">
    <citation type="submission" date="2015-07" db="EMBL/GenBank/DDBJ databases">
        <title>Draft Genome Sequences of Anaerolinea thermolimosa IMO-1, Bellilinea caldifistulae GOMI-1, Leptolinea tardivitalis YMTK-2, Levilinea saccharolytica KIBI-1,Longilinea arvoryzae KOME-1, Previously Described as Members of the Anaerolineaceae (Chloroflexi).</title>
        <authorList>
            <person name="Sekiguchi Y."/>
            <person name="Ohashi A."/>
            <person name="Matsuura N."/>
            <person name="Tourlousse M.D."/>
        </authorList>
    </citation>
    <scope>NUCLEOTIDE SEQUENCE [LARGE SCALE GENOMIC DNA]</scope>
    <source>
        <strain evidence="1">KOME-1</strain>
    </source>
</reference>
<accession>A0A0S7BFE4</accession>
<dbReference type="STRING" id="360412.LARV_00957"/>
<proteinExistence type="predicted"/>
<dbReference type="CDD" id="cd11614">
    <property type="entry name" value="SAF_CpaB_FlgA_like"/>
    <property type="match status" value="1"/>
</dbReference>
<dbReference type="Proteomes" id="UP000055060">
    <property type="component" value="Unassembled WGS sequence"/>
</dbReference>
<dbReference type="OrthoDB" id="166586at2"/>
<gene>
    <name evidence="1" type="ORF">LARV_00957</name>
</gene>
<keyword evidence="2" id="KW-1185">Reference proteome</keyword>
<dbReference type="RefSeq" id="WP_075072557.1">
    <property type="nucleotide sequence ID" value="NZ_DF967972.1"/>
</dbReference>
<evidence type="ECO:0000313" key="2">
    <source>
        <dbReference type="Proteomes" id="UP000055060"/>
    </source>
</evidence>
<dbReference type="EMBL" id="DF967972">
    <property type="protein sequence ID" value="GAP13206.1"/>
    <property type="molecule type" value="Genomic_DNA"/>
</dbReference>
<evidence type="ECO:0000313" key="1">
    <source>
        <dbReference type="EMBL" id="GAP13206.1"/>
    </source>
</evidence>
<name>A0A0S7BFE4_9CHLR</name>